<proteinExistence type="predicted"/>
<accession>A0A2I0ASD4</accession>
<protein>
    <recommendedName>
        <fullName evidence="1">NET2A-D/KIP1-like alpha-helical domain-containing protein</fullName>
    </recommendedName>
</protein>
<dbReference type="STRING" id="1088818.A0A2I0ASD4"/>
<dbReference type="Proteomes" id="UP000236161">
    <property type="component" value="Unassembled WGS sequence"/>
</dbReference>
<name>A0A2I0ASD4_9ASPA</name>
<dbReference type="EMBL" id="KZ451953">
    <property type="protein sequence ID" value="PKA58450.1"/>
    <property type="molecule type" value="Genomic_DNA"/>
</dbReference>
<feature type="domain" description="NET2A-D/KIP1-like alpha-helical" evidence="1">
    <location>
        <begin position="1"/>
        <end position="151"/>
    </location>
</feature>
<evidence type="ECO:0000313" key="2">
    <source>
        <dbReference type="EMBL" id="PKA58450.1"/>
    </source>
</evidence>
<keyword evidence="3" id="KW-1185">Reference proteome</keyword>
<dbReference type="PANTHER" id="PTHR31631">
    <property type="entry name" value="PROTEIN NETWORKED 2D"/>
    <property type="match status" value="1"/>
</dbReference>
<evidence type="ECO:0000313" key="3">
    <source>
        <dbReference type="Proteomes" id="UP000236161"/>
    </source>
</evidence>
<evidence type="ECO:0000259" key="1">
    <source>
        <dbReference type="Pfam" id="PF25014"/>
    </source>
</evidence>
<sequence>MATTALRSCEDTLLCLQENQKRSEFTRLGSRKLLMAKEKLKSFKGGHVYMTISEESEATNLDAVAKNEVANLKQNSIQISPDMYVVELADKINELVNKVITLEITTSSQNAQIESLKLETGELHKHVESLEEEKLSLVEGSSNLSDRVIQTMQLFNRPAARINGPMSSFVARLQGRKSSICTTKSDVAAC</sequence>
<dbReference type="Pfam" id="PF25014">
    <property type="entry name" value="NET2A"/>
    <property type="match status" value="1"/>
</dbReference>
<organism evidence="2 3">
    <name type="scientific">Apostasia shenzhenica</name>
    <dbReference type="NCBI Taxonomy" id="1088818"/>
    <lineage>
        <taxon>Eukaryota</taxon>
        <taxon>Viridiplantae</taxon>
        <taxon>Streptophyta</taxon>
        <taxon>Embryophyta</taxon>
        <taxon>Tracheophyta</taxon>
        <taxon>Spermatophyta</taxon>
        <taxon>Magnoliopsida</taxon>
        <taxon>Liliopsida</taxon>
        <taxon>Asparagales</taxon>
        <taxon>Orchidaceae</taxon>
        <taxon>Apostasioideae</taxon>
        <taxon>Apostasia</taxon>
    </lineage>
</organism>
<dbReference type="PANTHER" id="PTHR31631:SF0">
    <property type="entry name" value="PROTEIN NETWORKED 2D"/>
    <property type="match status" value="1"/>
</dbReference>
<reference evidence="2 3" key="1">
    <citation type="journal article" date="2017" name="Nature">
        <title>The Apostasia genome and the evolution of orchids.</title>
        <authorList>
            <person name="Zhang G.Q."/>
            <person name="Liu K.W."/>
            <person name="Li Z."/>
            <person name="Lohaus R."/>
            <person name="Hsiao Y.Y."/>
            <person name="Niu S.C."/>
            <person name="Wang J.Y."/>
            <person name="Lin Y.C."/>
            <person name="Xu Q."/>
            <person name="Chen L.J."/>
            <person name="Yoshida K."/>
            <person name="Fujiwara S."/>
            <person name="Wang Z.W."/>
            <person name="Zhang Y.Q."/>
            <person name="Mitsuda N."/>
            <person name="Wang M."/>
            <person name="Liu G.H."/>
            <person name="Pecoraro L."/>
            <person name="Huang H.X."/>
            <person name="Xiao X.J."/>
            <person name="Lin M."/>
            <person name="Wu X.Y."/>
            <person name="Wu W.L."/>
            <person name="Chen Y.Y."/>
            <person name="Chang S.B."/>
            <person name="Sakamoto S."/>
            <person name="Ohme-Takagi M."/>
            <person name="Yagi M."/>
            <person name="Zeng S.J."/>
            <person name="Shen C.Y."/>
            <person name="Yeh C.M."/>
            <person name="Luo Y.B."/>
            <person name="Tsai W.C."/>
            <person name="Van de Peer Y."/>
            <person name="Liu Z.J."/>
        </authorList>
    </citation>
    <scope>NUCLEOTIDE SEQUENCE [LARGE SCALE GENOMIC DNA]</scope>
    <source>
        <strain evidence="3">cv. Shenzhen</strain>
        <tissue evidence="2">Stem</tissue>
    </source>
</reference>
<dbReference type="AlphaFoldDB" id="A0A2I0ASD4"/>
<gene>
    <name evidence="2" type="ORF">AXF42_Ash013956</name>
</gene>
<dbReference type="InterPro" id="IPR056888">
    <property type="entry name" value="NET2A-D/KIP1-like_dom"/>
</dbReference>